<keyword evidence="9" id="KW-0406">Ion transport</keyword>
<evidence type="ECO:0000256" key="7">
    <source>
        <dbReference type="ARBA" id="ARBA00022958"/>
    </source>
</evidence>
<keyword evidence="8" id="KW-1133">Transmembrane helix</keyword>
<dbReference type="GO" id="GO:0005267">
    <property type="term" value="F:potassium channel activity"/>
    <property type="evidence" value="ECO:0007669"/>
    <property type="project" value="UniProtKB-KW"/>
</dbReference>
<keyword evidence="3" id="KW-0813">Transport</keyword>
<evidence type="ECO:0000256" key="8">
    <source>
        <dbReference type="ARBA" id="ARBA00022989"/>
    </source>
</evidence>
<accession>A0A256SML1</accession>
<keyword evidence="10" id="KW-0472">Membrane</keyword>
<gene>
    <name evidence="13" type="ORF">CBF96_08345</name>
</gene>
<reference evidence="13 14" key="2">
    <citation type="submission" date="2017-09" db="EMBL/GenBank/DDBJ databases">
        <title>Tripartite evolution among Lactobacillus johnsonii, Lactobacillus taiwanensis, Lactobacillus reuteri and their rodent host.</title>
        <authorList>
            <person name="Wang T."/>
            <person name="Knowles S."/>
            <person name="Cheng C."/>
        </authorList>
    </citation>
    <scope>NUCLEOTIDE SEQUENCE [LARGE SCALE GENOMIC DNA]</scope>
    <source>
        <strain evidence="13 14">114h</strain>
    </source>
</reference>
<dbReference type="AlphaFoldDB" id="A0A256SML1"/>
<evidence type="ECO:0000313" key="14">
    <source>
        <dbReference type="Proteomes" id="UP000215747"/>
    </source>
</evidence>
<keyword evidence="5" id="KW-0812">Transmembrane</keyword>
<evidence type="ECO:0000256" key="4">
    <source>
        <dbReference type="ARBA" id="ARBA00022538"/>
    </source>
</evidence>
<proteinExistence type="inferred from homology"/>
<evidence type="ECO:0000256" key="9">
    <source>
        <dbReference type="ARBA" id="ARBA00023065"/>
    </source>
</evidence>
<evidence type="ECO:0000256" key="5">
    <source>
        <dbReference type="ARBA" id="ARBA00022692"/>
    </source>
</evidence>
<dbReference type="GO" id="GO:0016020">
    <property type="term" value="C:membrane"/>
    <property type="evidence" value="ECO:0007669"/>
    <property type="project" value="UniProtKB-SubCell"/>
</dbReference>
<evidence type="ECO:0000313" key="13">
    <source>
        <dbReference type="EMBL" id="OYS68122.1"/>
    </source>
</evidence>
<evidence type="ECO:0000256" key="1">
    <source>
        <dbReference type="ARBA" id="ARBA00004141"/>
    </source>
</evidence>
<keyword evidence="7" id="KW-0630">Potassium</keyword>
<evidence type="ECO:0000256" key="3">
    <source>
        <dbReference type="ARBA" id="ARBA00022448"/>
    </source>
</evidence>
<comment type="caution">
    <text evidence="13">The sequence shown here is derived from an EMBL/GenBank/DDBJ whole genome shotgun (WGS) entry which is preliminary data.</text>
</comment>
<dbReference type="EMBL" id="NGPL01000052">
    <property type="protein sequence ID" value="OYS68122.1"/>
    <property type="molecule type" value="Genomic_DNA"/>
</dbReference>
<organism evidence="13 14">
    <name type="scientific">Limosilactobacillus reuteri</name>
    <name type="common">Lactobacillus reuteri</name>
    <dbReference type="NCBI Taxonomy" id="1598"/>
    <lineage>
        <taxon>Bacteria</taxon>
        <taxon>Bacillati</taxon>
        <taxon>Bacillota</taxon>
        <taxon>Bacilli</taxon>
        <taxon>Lactobacillales</taxon>
        <taxon>Lactobacillaceae</taxon>
        <taxon>Limosilactobacillus</taxon>
    </lineage>
</organism>
<comment type="similarity">
    <text evidence="2">Belongs to the TMEM175 family.</text>
</comment>
<evidence type="ECO:0000256" key="2">
    <source>
        <dbReference type="ARBA" id="ARBA00006920"/>
    </source>
</evidence>
<dbReference type="InterPro" id="IPR010617">
    <property type="entry name" value="TMEM175-like"/>
</dbReference>
<evidence type="ECO:0000256" key="11">
    <source>
        <dbReference type="ARBA" id="ARBA00023303"/>
    </source>
</evidence>
<name>A0A256SML1_LIMRT</name>
<reference evidence="14" key="1">
    <citation type="submission" date="2017-05" db="EMBL/GenBank/DDBJ databases">
        <authorList>
            <person name="Lin X.B."/>
            <person name="Stothard P."/>
            <person name="Tasseva G."/>
            <person name="Walter J."/>
        </authorList>
    </citation>
    <scope>NUCLEOTIDE SEQUENCE [LARGE SCALE GENOMIC DNA]</scope>
    <source>
        <strain evidence="14">114h</strain>
    </source>
</reference>
<keyword evidence="6" id="KW-0631">Potassium channel</keyword>
<evidence type="ECO:0000256" key="12">
    <source>
        <dbReference type="ARBA" id="ARBA00034430"/>
    </source>
</evidence>
<evidence type="ECO:0000256" key="10">
    <source>
        <dbReference type="ARBA" id="ARBA00023136"/>
    </source>
</evidence>
<comment type="subcellular location">
    <subcellularLocation>
        <location evidence="1">Membrane</location>
        <topology evidence="1">Multi-pass membrane protein</topology>
    </subcellularLocation>
</comment>
<dbReference type="Proteomes" id="UP000215747">
    <property type="component" value="Unassembled WGS sequence"/>
</dbReference>
<evidence type="ECO:0000256" key="6">
    <source>
        <dbReference type="ARBA" id="ARBA00022826"/>
    </source>
</evidence>
<keyword evidence="4" id="KW-0633">Potassium transport</keyword>
<comment type="catalytic activity">
    <reaction evidence="12">
        <text>K(+)(in) = K(+)(out)</text>
        <dbReference type="Rhea" id="RHEA:29463"/>
        <dbReference type="ChEBI" id="CHEBI:29103"/>
    </reaction>
</comment>
<protein>
    <submittedName>
        <fullName evidence="13">Uncharacterized protein</fullName>
    </submittedName>
</protein>
<keyword evidence="11" id="KW-0407">Ion channel</keyword>
<dbReference type="GO" id="GO:0015252">
    <property type="term" value="F:proton channel activity"/>
    <property type="evidence" value="ECO:0007669"/>
    <property type="project" value="InterPro"/>
</dbReference>
<sequence>MISFFRIATTWYNHHYLFTNARWISRRAFWLNIGWLLCRYFRLQPGGLTRSPIQGPQRIFTF</sequence>
<dbReference type="Pfam" id="PF06736">
    <property type="entry name" value="TMEM175"/>
    <property type="match status" value="1"/>
</dbReference>